<dbReference type="OMA" id="CISNLLQ"/>
<organism evidence="2 3">
    <name type="scientific">Cannabis sativa</name>
    <name type="common">Hemp</name>
    <name type="synonym">Marijuana</name>
    <dbReference type="NCBI Taxonomy" id="3483"/>
    <lineage>
        <taxon>Eukaryota</taxon>
        <taxon>Viridiplantae</taxon>
        <taxon>Streptophyta</taxon>
        <taxon>Embryophyta</taxon>
        <taxon>Tracheophyta</taxon>
        <taxon>Spermatophyta</taxon>
        <taxon>Magnoliopsida</taxon>
        <taxon>eudicotyledons</taxon>
        <taxon>Gunneridae</taxon>
        <taxon>Pentapetalae</taxon>
        <taxon>rosids</taxon>
        <taxon>fabids</taxon>
        <taxon>Rosales</taxon>
        <taxon>Cannabaceae</taxon>
        <taxon>Cannabis</taxon>
    </lineage>
</organism>
<evidence type="ECO:0000313" key="2">
    <source>
        <dbReference type="EnsemblPlants" id="cds.evm.model.07.1619"/>
    </source>
</evidence>
<dbReference type="AlphaFoldDB" id="A0A803Q3C7"/>
<protein>
    <recommendedName>
        <fullName evidence="1">Reverse transcriptase Ty1/copia-type domain-containing protein</fullName>
    </recommendedName>
</protein>
<sequence>MDTEMVALKKNDTWVLVNLREGHDVPIGCSHDKIVSTLISQLDQTFALKELGLVDYFLSIQVTSIEDGILLSQTKYLNDLLHKSQMQGVNSQNSPINGSLRLSLYEGDPITDVTLNRSVVGALQYISVKRILRYLAVTLDFGLLISKASHFHLEAFCDAVWDSDLDDRRSTTGFCVYFRGTLVSWVSKKQSTVSRSSTEAKFRSLASVITKVTRIQSLFRELYFPLFVSPTIWCDYT</sequence>
<dbReference type="CDD" id="cd09272">
    <property type="entry name" value="RNase_HI_RT_Ty1"/>
    <property type="match status" value="1"/>
</dbReference>
<dbReference type="Gramene" id="evm.model.07.1619">
    <property type="protein sequence ID" value="cds.evm.model.07.1619"/>
    <property type="gene ID" value="evm.TU.07.1619"/>
</dbReference>
<proteinExistence type="predicted"/>
<feature type="domain" description="Reverse transcriptase Ty1/copia-type" evidence="1">
    <location>
        <begin position="24"/>
        <end position="96"/>
    </location>
</feature>
<dbReference type="Pfam" id="PF07727">
    <property type="entry name" value="RVT_2"/>
    <property type="match status" value="1"/>
</dbReference>
<dbReference type="InterPro" id="IPR013103">
    <property type="entry name" value="RVT_2"/>
</dbReference>
<dbReference type="OrthoDB" id="1193675at2759"/>
<reference evidence="2" key="2">
    <citation type="submission" date="2021-03" db="UniProtKB">
        <authorList>
            <consortium name="EnsemblPlants"/>
        </authorList>
    </citation>
    <scope>IDENTIFICATION</scope>
</reference>
<evidence type="ECO:0000313" key="3">
    <source>
        <dbReference type="Proteomes" id="UP000596661"/>
    </source>
</evidence>
<reference evidence="2" key="1">
    <citation type="submission" date="2018-11" db="EMBL/GenBank/DDBJ databases">
        <authorList>
            <person name="Grassa J C."/>
        </authorList>
    </citation>
    <scope>NUCLEOTIDE SEQUENCE [LARGE SCALE GENOMIC DNA]</scope>
</reference>
<dbReference type="EnsemblPlants" id="evm.model.07.1619">
    <property type="protein sequence ID" value="cds.evm.model.07.1619"/>
    <property type="gene ID" value="evm.TU.07.1619"/>
</dbReference>
<dbReference type="PANTHER" id="PTHR11439">
    <property type="entry name" value="GAG-POL-RELATED RETROTRANSPOSON"/>
    <property type="match status" value="1"/>
</dbReference>
<accession>A0A803Q3C7</accession>
<evidence type="ECO:0000259" key="1">
    <source>
        <dbReference type="Pfam" id="PF07727"/>
    </source>
</evidence>
<dbReference type="Proteomes" id="UP000596661">
    <property type="component" value="Chromosome 7"/>
</dbReference>
<dbReference type="PANTHER" id="PTHR11439:SF467">
    <property type="entry name" value="INTEGRASE CATALYTIC DOMAIN-CONTAINING PROTEIN"/>
    <property type="match status" value="1"/>
</dbReference>
<dbReference type="EMBL" id="UZAU01000673">
    <property type="status" value="NOT_ANNOTATED_CDS"/>
    <property type="molecule type" value="Genomic_DNA"/>
</dbReference>
<keyword evidence="3" id="KW-1185">Reference proteome</keyword>
<name>A0A803Q3C7_CANSA</name>